<reference evidence="13 14" key="1">
    <citation type="submission" date="2019-12" db="EMBL/GenBank/DDBJ databases">
        <title>Genomic-based taxomic classification of the family Erythrobacteraceae.</title>
        <authorList>
            <person name="Xu L."/>
        </authorList>
    </citation>
    <scope>NUCLEOTIDE SEQUENCE [LARGE SCALE GENOMIC DNA]</scope>
    <source>
        <strain evidence="13 14">MCCC 1K01500</strain>
    </source>
</reference>
<feature type="domain" description="TonB-dependent receptor plug" evidence="12">
    <location>
        <begin position="129"/>
        <end position="240"/>
    </location>
</feature>
<dbReference type="PANTHER" id="PTHR47234:SF2">
    <property type="entry name" value="TONB-DEPENDENT RECEPTOR"/>
    <property type="match status" value="1"/>
</dbReference>
<keyword evidence="3 8" id="KW-1134">Transmembrane beta strand</keyword>
<accession>A0A6I4SSW5</accession>
<keyword evidence="6 8" id="KW-0472">Membrane</keyword>
<evidence type="ECO:0000256" key="6">
    <source>
        <dbReference type="ARBA" id="ARBA00023136"/>
    </source>
</evidence>
<evidence type="ECO:0000256" key="3">
    <source>
        <dbReference type="ARBA" id="ARBA00022452"/>
    </source>
</evidence>
<evidence type="ECO:0000256" key="4">
    <source>
        <dbReference type="ARBA" id="ARBA00022692"/>
    </source>
</evidence>
<keyword evidence="13" id="KW-0675">Receptor</keyword>
<comment type="subcellular location">
    <subcellularLocation>
        <location evidence="1 8">Cell outer membrane</location>
        <topology evidence="1 8">Multi-pass membrane protein</topology>
    </subcellularLocation>
</comment>
<dbReference type="PROSITE" id="PS52016">
    <property type="entry name" value="TONB_DEPENDENT_REC_3"/>
    <property type="match status" value="1"/>
</dbReference>
<proteinExistence type="inferred from homology"/>
<dbReference type="EMBL" id="WTYM01000025">
    <property type="protein sequence ID" value="MXO58428.1"/>
    <property type="molecule type" value="Genomic_DNA"/>
</dbReference>
<name>A0A6I4SSW5_9SPHN</name>
<dbReference type="SUPFAM" id="SSF56935">
    <property type="entry name" value="Porins"/>
    <property type="match status" value="1"/>
</dbReference>
<dbReference type="InterPro" id="IPR000531">
    <property type="entry name" value="Beta-barrel_TonB"/>
</dbReference>
<dbReference type="Proteomes" id="UP000433652">
    <property type="component" value="Unassembled WGS sequence"/>
</dbReference>
<keyword evidence="5 9" id="KW-0798">TonB box</keyword>
<keyword evidence="4 8" id="KW-0812">Transmembrane</keyword>
<dbReference type="Pfam" id="PF00593">
    <property type="entry name" value="TonB_dep_Rec_b-barrel"/>
    <property type="match status" value="1"/>
</dbReference>
<comment type="similarity">
    <text evidence="8 9">Belongs to the TonB-dependent receptor family.</text>
</comment>
<evidence type="ECO:0000256" key="1">
    <source>
        <dbReference type="ARBA" id="ARBA00004571"/>
    </source>
</evidence>
<keyword evidence="7 8" id="KW-0998">Cell outer membrane</keyword>
<feature type="region of interest" description="Disordered" evidence="10">
    <location>
        <begin position="1"/>
        <end position="24"/>
    </location>
</feature>
<protein>
    <submittedName>
        <fullName evidence="13">TonB-dependent receptor</fullName>
    </submittedName>
</protein>
<dbReference type="Pfam" id="PF07715">
    <property type="entry name" value="Plug"/>
    <property type="match status" value="1"/>
</dbReference>
<dbReference type="OrthoDB" id="7614575at2"/>
<dbReference type="Gene3D" id="2.40.170.20">
    <property type="entry name" value="TonB-dependent receptor, beta-barrel domain"/>
    <property type="match status" value="1"/>
</dbReference>
<evidence type="ECO:0000256" key="9">
    <source>
        <dbReference type="RuleBase" id="RU003357"/>
    </source>
</evidence>
<feature type="compositionally biased region" description="Polar residues" evidence="10">
    <location>
        <begin position="8"/>
        <end position="19"/>
    </location>
</feature>
<dbReference type="PANTHER" id="PTHR47234">
    <property type="match status" value="1"/>
</dbReference>
<keyword evidence="2 8" id="KW-0813">Transport</keyword>
<sequence>MPGPTRGSAISQISSSTPLLGSRSVGAGAMDQGSICHCRIEAKRSRITTARHRGRCNMSVRLAKPNLWKLLCGASLSSMLCASPALAQDAPDDQEQQASSEQTTQAAASDGNTIIVTGSRIAGVAPVGAIVTTLGRDEIESAGQVTLDRMIKELPQVFDIGFSDNSRAQNAGNGNATWSNSINLRGLGPFATLILLDGHRMTTNGRAISPSVIPTLGVERVEVIADGTSAIYGSDAVAGVVNLIPRRNLNGVEAFARLGSTGNGDFWEWNAGLALGKTFDRGQVMVAYEHAFRSNLNGADRDFNTSDLTPWGGPDYRVNQCSPGTLIYGGTTYALPDQYTGGPLQAGTKNVCDPLADQDLFPEQKYDSVNGTATFEVFSGVELLFDGYYNRRDFKRIANTITATFTVPETNAFFVAPPFYTPGSGGYQIAYNFADESPTDPYRGYQTNWQVTPGLRASLFGDWKFEGKFGYGKAEDRAGNTQGLNTAGLNAALASSNPATAFDPYGGGRTTDATIATIFNGEGTFPLNAKFTTWQGGVNGTLLALPGGDVKLAVGYEGQDFSQTLNSGLPTENTHSRQVNSGYAEAHVPIFGPENAIAGFQDLELTAAVRYDDYSDVGNTTNPKFGINWVPFDGLKLRGSYGTSFRAPTFPEIFGNSSRLYVQNHQNPTGGAAIPVFKIGSGPNPDLGPETATTWTVGADITPVSGLTVNLTYFNIAYENTIAGLLSNLSILTYADEYAGTDVILFGKAAYDRIVDIRDNGIAGTGPISVFPIAGASTACLDAPLPDYSNCVYADGRSLNLGRSQMTGIDFNAQYIAYVGDMDTLTFFVNGTYLIDYDVAFTPGGDFVSLKNKIYNPLTFKARGGVAWDRGPFNLRATFQHVGGYTNDIVNPTEKVKSYDLIDLAGSWNIADTLDLGLDRLLLGIEVRNLFDTDPPYVNSRQGQNSGGGYDPTVTNPIGREFAVSLRTSF</sequence>
<gene>
    <name evidence="13" type="ORF">GRI89_02555</name>
</gene>
<evidence type="ECO:0000256" key="5">
    <source>
        <dbReference type="ARBA" id="ARBA00023077"/>
    </source>
</evidence>
<feature type="domain" description="TonB-dependent receptor-like beta-barrel" evidence="11">
    <location>
        <begin position="421"/>
        <end position="930"/>
    </location>
</feature>
<evidence type="ECO:0000313" key="14">
    <source>
        <dbReference type="Proteomes" id="UP000433652"/>
    </source>
</evidence>
<evidence type="ECO:0000256" key="10">
    <source>
        <dbReference type="SAM" id="MobiDB-lite"/>
    </source>
</evidence>
<comment type="caution">
    <text evidence="13">The sequence shown here is derived from an EMBL/GenBank/DDBJ whole genome shotgun (WGS) entry which is preliminary data.</text>
</comment>
<evidence type="ECO:0000259" key="12">
    <source>
        <dbReference type="Pfam" id="PF07715"/>
    </source>
</evidence>
<evidence type="ECO:0000256" key="8">
    <source>
        <dbReference type="PROSITE-ProRule" id="PRU01360"/>
    </source>
</evidence>
<evidence type="ECO:0000256" key="2">
    <source>
        <dbReference type="ARBA" id="ARBA00022448"/>
    </source>
</evidence>
<dbReference type="InterPro" id="IPR036942">
    <property type="entry name" value="Beta-barrel_TonB_sf"/>
</dbReference>
<dbReference type="AlphaFoldDB" id="A0A6I4SSW5"/>
<evidence type="ECO:0000313" key="13">
    <source>
        <dbReference type="EMBL" id="MXO58428.1"/>
    </source>
</evidence>
<dbReference type="InterPro" id="IPR037066">
    <property type="entry name" value="Plug_dom_sf"/>
</dbReference>
<dbReference type="GO" id="GO:0009279">
    <property type="term" value="C:cell outer membrane"/>
    <property type="evidence" value="ECO:0007669"/>
    <property type="project" value="UniProtKB-SubCell"/>
</dbReference>
<dbReference type="Gene3D" id="2.170.130.10">
    <property type="entry name" value="TonB-dependent receptor, plug domain"/>
    <property type="match status" value="1"/>
</dbReference>
<feature type="compositionally biased region" description="Low complexity" evidence="10">
    <location>
        <begin position="96"/>
        <end position="109"/>
    </location>
</feature>
<keyword evidence="14" id="KW-1185">Reference proteome</keyword>
<evidence type="ECO:0000256" key="7">
    <source>
        <dbReference type="ARBA" id="ARBA00023237"/>
    </source>
</evidence>
<organism evidence="13 14">
    <name type="scientific">Croceibacterium salegens</name>
    <dbReference type="NCBI Taxonomy" id="1737568"/>
    <lineage>
        <taxon>Bacteria</taxon>
        <taxon>Pseudomonadati</taxon>
        <taxon>Pseudomonadota</taxon>
        <taxon>Alphaproteobacteria</taxon>
        <taxon>Sphingomonadales</taxon>
        <taxon>Erythrobacteraceae</taxon>
        <taxon>Croceibacterium</taxon>
    </lineage>
</organism>
<evidence type="ECO:0000259" key="11">
    <source>
        <dbReference type="Pfam" id="PF00593"/>
    </source>
</evidence>
<dbReference type="InterPro" id="IPR039426">
    <property type="entry name" value="TonB-dep_rcpt-like"/>
</dbReference>
<feature type="region of interest" description="Disordered" evidence="10">
    <location>
        <begin position="88"/>
        <end position="109"/>
    </location>
</feature>
<dbReference type="InterPro" id="IPR012910">
    <property type="entry name" value="Plug_dom"/>
</dbReference>